<gene>
    <name evidence="2" type="ORF">A2609_03520</name>
</gene>
<feature type="transmembrane region" description="Helical" evidence="1">
    <location>
        <begin position="5"/>
        <end position="25"/>
    </location>
</feature>
<comment type="caution">
    <text evidence="2">The sequence shown here is derived from an EMBL/GenBank/DDBJ whole genome shotgun (WGS) entry which is preliminary data.</text>
</comment>
<dbReference type="STRING" id="1798533.A2609_03520"/>
<dbReference type="InterPro" id="IPR011044">
    <property type="entry name" value="Quino_amine_DH_bsu"/>
</dbReference>
<evidence type="ECO:0000313" key="3">
    <source>
        <dbReference type="Proteomes" id="UP000176867"/>
    </source>
</evidence>
<evidence type="ECO:0000313" key="2">
    <source>
        <dbReference type="EMBL" id="OGG92892.1"/>
    </source>
</evidence>
<dbReference type="Proteomes" id="UP000176867">
    <property type="component" value="Unassembled WGS sequence"/>
</dbReference>
<reference evidence="2 3" key="1">
    <citation type="journal article" date="2016" name="Nat. Commun.">
        <title>Thousands of microbial genomes shed light on interconnected biogeochemical processes in an aquifer system.</title>
        <authorList>
            <person name="Anantharaman K."/>
            <person name="Brown C.T."/>
            <person name="Hug L.A."/>
            <person name="Sharon I."/>
            <person name="Castelle C.J."/>
            <person name="Probst A.J."/>
            <person name="Thomas B.C."/>
            <person name="Singh A."/>
            <person name="Wilkins M.J."/>
            <person name="Karaoz U."/>
            <person name="Brodie E.L."/>
            <person name="Williams K.H."/>
            <person name="Hubbard S.S."/>
            <person name="Banfield J.F."/>
        </authorList>
    </citation>
    <scope>NUCLEOTIDE SEQUENCE [LARGE SCALE GENOMIC DNA]</scope>
</reference>
<dbReference type="AlphaFoldDB" id="A0A1F6G459"/>
<accession>A0A1F6G459</accession>
<protein>
    <submittedName>
        <fullName evidence="2">Uncharacterized protein</fullName>
    </submittedName>
</protein>
<name>A0A1F6G459_9BACT</name>
<keyword evidence="1" id="KW-0472">Membrane</keyword>
<organism evidence="2 3">
    <name type="scientific">Candidatus Kaiserbacteria bacterium RIFOXYD1_FULL_47_14</name>
    <dbReference type="NCBI Taxonomy" id="1798533"/>
    <lineage>
        <taxon>Bacteria</taxon>
        <taxon>Candidatus Kaiseribacteriota</taxon>
    </lineage>
</organism>
<dbReference type="SUPFAM" id="SSF50969">
    <property type="entry name" value="YVTN repeat-like/Quinoprotein amine dehydrogenase"/>
    <property type="match status" value="1"/>
</dbReference>
<keyword evidence="1" id="KW-0812">Transmembrane</keyword>
<evidence type="ECO:0000256" key="1">
    <source>
        <dbReference type="SAM" id="Phobius"/>
    </source>
</evidence>
<dbReference type="EMBL" id="MFMU01000017">
    <property type="protein sequence ID" value="OGG92892.1"/>
    <property type="molecule type" value="Genomic_DNA"/>
</dbReference>
<proteinExistence type="predicted"/>
<sequence>MRRTLIIVLIALVLIGIGVFVYFYFFANKAGVTVSPGNLPVAGQGTGTGAGGLATTTNRATLVTARLVKISAGPVVPGAVVTYVLPATTTAQDISGAVVSYIERQSGNVFTYNEHTGTLTRTNNKTIPGIQSAVWLPDASFAFVRYLSGADFSTINTYALPSSGSGGFFLQQNITDLSISSSSILTLASGVNGSVASLGHANGTQLLEVFTTPLSALHTSFAGNMSYLAYTKPSATLEGNAFIVTKGHFSRVAGPLNGLAALSSPSGKWVLVSYTQDTAMQMELVNTATGDEIQLPVSTIADKCVWAADDSALYCGIPVSPPNNYAYPDDWYQGAVHFSDRIWKIDVVDRQAQLVLDFPKETKDSLDAIALAIDPLATTLVFVNKNDGSLWSYQL</sequence>
<keyword evidence="1" id="KW-1133">Transmembrane helix</keyword>